<dbReference type="EMBL" id="FOKV01000002">
    <property type="protein sequence ID" value="SFC13799.1"/>
    <property type="molecule type" value="Genomic_DNA"/>
</dbReference>
<keyword evidence="1" id="KW-0472">Membrane</keyword>
<dbReference type="InterPro" id="IPR004843">
    <property type="entry name" value="Calcineurin-like_PHP"/>
</dbReference>
<evidence type="ECO:0000259" key="2">
    <source>
        <dbReference type="Pfam" id="PF00149"/>
    </source>
</evidence>
<dbReference type="OrthoDB" id="7550081at2"/>
<gene>
    <name evidence="3" type="ORF">SAMN04487907_102370</name>
</gene>
<keyword evidence="1" id="KW-0812">Transmembrane</keyword>
<proteinExistence type="predicted"/>
<evidence type="ECO:0000313" key="4">
    <source>
        <dbReference type="Proteomes" id="UP000199438"/>
    </source>
</evidence>
<feature type="domain" description="Calcineurin-like phosphoesterase" evidence="2">
    <location>
        <begin position="135"/>
        <end position="374"/>
    </location>
</feature>
<sequence>MKQKRHIIIKTLKWGAICIFGYLFLTTLIFGHTNLDTRTGVQSFGWSGLDALFSDQAFGLFINEPYKTKLKGVDGPYIFDNIKYEVNQKNELKKNTFDRRKPIKVHVRNQDEDKFEIILKNSYENEVANYDLPSRLIAISDIEGNFNALYSFLINNKVMDKNYNWIFGDGHLVLNGDFFDRGKNVTQCLWLIYTLEKKAEEKHGKVHFINGNHEIMNLEGDISYSQHQYIEVAKQVSQKTNWEKAAKFMYSEKSELGKWLRTKNVIEKIGPYLFVHAGLTKRYIQEDLKIDEINKIARKYYGKTVAKTLSGSKEKLIINSQNSPYWDRSLATKTSYKLAFMLNGDSLIETSQTELDSILNFYDAKKLIIGHSVVNDVSTDYNTKLIKIDVKHGLTKNSPKTKGILIENNKIFIINSLGEKKRLLS</sequence>
<evidence type="ECO:0000256" key="1">
    <source>
        <dbReference type="SAM" id="Phobius"/>
    </source>
</evidence>
<dbReference type="PANTHER" id="PTHR46546">
    <property type="entry name" value="SHEWANELLA-LIKE PROTEIN PHOSPHATASE 1"/>
    <property type="match status" value="1"/>
</dbReference>
<dbReference type="PANTHER" id="PTHR46546:SF4">
    <property type="entry name" value="SHEWANELLA-LIKE PROTEIN PHOSPHATASE 1"/>
    <property type="match status" value="1"/>
</dbReference>
<dbReference type="Gene3D" id="3.60.21.10">
    <property type="match status" value="1"/>
</dbReference>
<dbReference type="GO" id="GO:0016787">
    <property type="term" value="F:hydrolase activity"/>
    <property type="evidence" value="ECO:0007669"/>
    <property type="project" value="InterPro"/>
</dbReference>
<dbReference type="STRING" id="1334022.SAMN04487907_102370"/>
<feature type="transmembrane region" description="Helical" evidence="1">
    <location>
        <begin position="12"/>
        <end position="31"/>
    </location>
</feature>
<protein>
    <submittedName>
        <fullName evidence="3">Calcineurin-like phosphoesterase</fullName>
    </submittedName>
</protein>
<dbReference type="AlphaFoldDB" id="A0A1I1GPU7"/>
<dbReference type="Proteomes" id="UP000199438">
    <property type="component" value="Unassembled WGS sequence"/>
</dbReference>
<reference evidence="4" key="1">
    <citation type="submission" date="2016-10" db="EMBL/GenBank/DDBJ databases">
        <authorList>
            <person name="Varghese N."/>
            <person name="Submissions S."/>
        </authorList>
    </citation>
    <scope>NUCLEOTIDE SEQUENCE [LARGE SCALE GENOMIC DNA]</scope>
    <source>
        <strain evidence="4">DSM 24499</strain>
    </source>
</reference>
<evidence type="ECO:0000313" key="3">
    <source>
        <dbReference type="EMBL" id="SFC13799.1"/>
    </source>
</evidence>
<dbReference type="RefSeq" id="WP_092541403.1">
    <property type="nucleotide sequence ID" value="NZ_FOKV01000002.1"/>
</dbReference>
<dbReference type="Pfam" id="PF00149">
    <property type="entry name" value="Metallophos"/>
    <property type="match status" value="1"/>
</dbReference>
<keyword evidence="1" id="KW-1133">Transmembrane helix</keyword>
<name>A0A1I1GPU7_9FLAO</name>
<dbReference type="SUPFAM" id="SSF56300">
    <property type="entry name" value="Metallo-dependent phosphatases"/>
    <property type="match status" value="1"/>
</dbReference>
<accession>A0A1I1GPU7</accession>
<organism evidence="3 4">
    <name type="scientific">Zunongwangia mangrovi</name>
    <dbReference type="NCBI Taxonomy" id="1334022"/>
    <lineage>
        <taxon>Bacteria</taxon>
        <taxon>Pseudomonadati</taxon>
        <taxon>Bacteroidota</taxon>
        <taxon>Flavobacteriia</taxon>
        <taxon>Flavobacteriales</taxon>
        <taxon>Flavobacteriaceae</taxon>
        <taxon>Zunongwangia</taxon>
    </lineage>
</organism>
<dbReference type="InterPro" id="IPR029052">
    <property type="entry name" value="Metallo-depent_PP-like"/>
</dbReference>
<keyword evidence="4" id="KW-1185">Reference proteome</keyword>